<feature type="compositionally biased region" description="Basic and acidic residues" evidence="6">
    <location>
        <begin position="613"/>
        <end position="622"/>
    </location>
</feature>
<dbReference type="GO" id="GO:0000724">
    <property type="term" value="P:double-strand break repair via homologous recombination"/>
    <property type="evidence" value="ECO:0007669"/>
    <property type="project" value="TreeGrafter"/>
</dbReference>
<feature type="region of interest" description="Disordered" evidence="6">
    <location>
        <begin position="595"/>
        <end position="622"/>
    </location>
</feature>
<keyword evidence="3" id="KW-0413">Isomerase</keyword>
<evidence type="ECO:0000313" key="8">
    <source>
        <dbReference type="EMBL" id="KAE8257537.1"/>
    </source>
</evidence>
<comment type="catalytic activity">
    <reaction evidence="4">
        <text>Couples ATP hydrolysis with the unwinding of duplex DNA by translocating in the 3'-5' direction.</text>
        <dbReference type="EC" id="5.6.2.4"/>
    </reaction>
</comment>
<accession>A0A177TWH9</accession>
<dbReference type="EC" id="5.6.2.4" evidence="5"/>
<evidence type="ECO:0000259" key="7">
    <source>
        <dbReference type="PROSITE" id="PS51194"/>
    </source>
</evidence>
<reference evidence="8" key="2">
    <citation type="journal article" date="2019" name="IMA Fungus">
        <title>Genome sequencing and comparison of five Tilletia species to identify candidate genes for the detection of regulated species infecting wheat.</title>
        <authorList>
            <person name="Nguyen H.D.T."/>
            <person name="Sultana T."/>
            <person name="Kesanakurti P."/>
            <person name="Hambleton S."/>
        </authorList>
    </citation>
    <scope>NUCLEOTIDE SEQUENCE</scope>
    <source>
        <strain evidence="8">DAOMC 236416</strain>
    </source>
</reference>
<dbReference type="PROSITE" id="PS51194">
    <property type="entry name" value="HELICASE_CTER"/>
    <property type="match status" value="1"/>
</dbReference>
<comment type="similarity">
    <text evidence="1">Belongs to the helicase family. RecQ subfamily.</text>
</comment>
<dbReference type="InterPro" id="IPR027417">
    <property type="entry name" value="P-loop_NTPase"/>
</dbReference>
<organism evidence="8 9">
    <name type="scientific">Tilletia indica</name>
    <dbReference type="NCBI Taxonomy" id="43049"/>
    <lineage>
        <taxon>Eukaryota</taxon>
        <taxon>Fungi</taxon>
        <taxon>Dikarya</taxon>
        <taxon>Basidiomycota</taxon>
        <taxon>Ustilaginomycotina</taxon>
        <taxon>Exobasidiomycetes</taxon>
        <taxon>Tilletiales</taxon>
        <taxon>Tilletiaceae</taxon>
        <taxon>Tilletia</taxon>
    </lineage>
</organism>
<evidence type="ECO:0000256" key="1">
    <source>
        <dbReference type="ARBA" id="ARBA00005446"/>
    </source>
</evidence>
<dbReference type="GO" id="GO:0005737">
    <property type="term" value="C:cytoplasm"/>
    <property type="evidence" value="ECO:0007669"/>
    <property type="project" value="TreeGrafter"/>
</dbReference>
<dbReference type="SUPFAM" id="SSF52540">
    <property type="entry name" value="P-loop containing nucleoside triphosphate hydrolases"/>
    <property type="match status" value="1"/>
</dbReference>
<feature type="domain" description="Helicase C-terminal" evidence="7">
    <location>
        <begin position="185"/>
        <end position="337"/>
    </location>
</feature>
<dbReference type="InterPro" id="IPR001650">
    <property type="entry name" value="Helicase_C-like"/>
</dbReference>
<evidence type="ECO:0000256" key="2">
    <source>
        <dbReference type="ARBA" id="ARBA00023125"/>
    </source>
</evidence>
<dbReference type="Pfam" id="PF00271">
    <property type="entry name" value="Helicase_C"/>
    <property type="match status" value="1"/>
</dbReference>
<dbReference type="AlphaFoldDB" id="A0A177TWH9"/>
<dbReference type="PANTHER" id="PTHR13710">
    <property type="entry name" value="DNA HELICASE RECQ FAMILY MEMBER"/>
    <property type="match status" value="1"/>
</dbReference>
<comment type="caution">
    <text evidence="8">The sequence shown here is derived from an EMBL/GenBank/DDBJ whole genome shotgun (WGS) entry which is preliminary data.</text>
</comment>
<evidence type="ECO:0000313" key="9">
    <source>
        <dbReference type="Proteomes" id="UP000077521"/>
    </source>
</evidence>
<dbReference type="GO" id="GO:0009378">
    <property type="term" value="F:four-way junction helicase activity"/>
    <property type="evidence" value="ECO:0007669"/>
    <property type="project" value="TreeGrafter"/>
</dbReference>
<dbReference type="SMART" id="SM00490">
    <property type="entry name" value="HELICc"/>
    <property type="match status" value="1"/>
</dbReference>
<dbReference type="PANTHER" id="PTHR13710:SF105">
    <property type="entry name" value="ATP-DEPENDENT DNA HELICASE Q1"/>
    <property type="match status" value="1"/>
</dbReference>
<protein>
    <recommendedName>
        <fullName evidence="5">DNA 3'-5' helicase</fullName>
        <ecNumber evidence="5">5.6.2.4</ecNumber>
    </recommendedName>
</protein>
<dbReference type="GO" id="GO:0003677">
    <property type="term" value="F:DNA binding"/>
    <property type="evidence" value="ECO:0007669"/>
    <property type="project" value="UniProtKB-KW"/>
</dbReference>
<dbReference type="GO" id="GO:0005694">
    <property type="term" value="C:chromosome"/>
    <property type="evidence" value="ECO:0007669"/>
    <property type="project" value="TreeGrafter"/>
</dbReference>
<sequence length="622" mass="68241">MPSSKCRKSRLILNQPHRALPCLDQFNKYNVKQRLESLPRQNDVLSLIRSGSIKVVFACPEAVFSNRAVSSVLCDGIWGEELSGIVVDEAHVVYDWGITSRGSRSAFRPEYGKLALLRAKFGSQVPVLAVSATLSGPCLPAICSSLGFGRLPFFALDVGRQRDGSSYDIQKIQHPVDTYLDIAELLPGNCSSIEEIPKTLIYVNTKREALDVADAIRTTLPNNLGSAIKSLTASDSPYEKAQVLSGLRSSQVRVVAATEALGMGIDLPDIDMVIQWKLPRDFKTLVQHFGRGARGENAHSRAILLCESWAMQVRDFKMKPSTALVPANLPSKLFRERWDKLDDELKMWLTAAECIKKATASLLALNFADIATATENHSQQIPTSIIINNGPIGLGPISSNNSDRRFFWRRLHTDSIPQPPSTSSFCCITCDPEEPPARCRSLQAPPGAWLRLQAPPIHVQTNHIRQELGTMLFKWRAKAYQALVTTDQHNWLPESALIGEDVILALSSQAPRILAHKAGGAAIDAEYVRSLVAQQSGLTTLETPYSMSFDGLSQQIDDWAVKNLDLALISELTATGRIKKRKVISLPTTTIPADLAASSSSMPPLSTTQVDLSTERHQTSSS</sequence>
<gene>
    <name evidence="8" type="ORF">A4X13_0g2294</name>
</gene>
<keyword evidence="2" id="KW-0238">DNA-binding</keyword>
<dbReference type="EMBL" id="LWDF02000106">
    <property type="protein sequence ID" value="KAE8257537.1"/>
    <property type="molecule type" value="Genomic_DNA"/>
</dbReference>
<dbReference type="GO" id="GO:0043138">
    <property type="term" value="F:3'-5' DNA helicase activity"/>
    <property type="evidence" value="ECO:0007669"/>
    <property type="project" value="UniProtKB-EC"/>
</dbReference>
<dbReference type="Proteomes" id="UP000077521">
    <property type="component" value="Unassembled WGS sequence"/>
</dbReference>
<evidence type="ECO:0000256" key="6">
    <source>
        <dbReference type="SAM" id="MobiDB-lite"/>
    </source>
</evidence>
<feature type="compositionally biased region" description="Low complexity" evidence="6">
    <location>
        <begin position="595"/>
        <end position="608"/>
    </location>
</feature>
<proteinExistence type="inferred from homology"/>
<reference evidence="8" key="1">
    <citation type="submission" date="2016-04" db="EMBL/GenBank/DDBJ databases">
        <authorList>
            <person name="Nguyen H.D."/>
            <person name="Samba Siva P."/>
            <person name="Cullis J."/>
            <person name="Levesque C.A."/>
            <person name="Hambleton S."/>
        </authorList>
    </citation>
    <scope>NUCLEOTIDE SEQUENCE</scope>
    <source>
        <strain evidence="8">DAOMC 236416</strain>
    </source>
</reference>
<name>A0A177TWH9_9BASI</name>
<dbReference type="Gene3D" id="3.40.50.300">
    <property type="entry name" value="P-loop containing nucleotide triphosphate hydrolases"/>
    <property type="match status" value="2"/>
</dbReference>
<evidence type="ECO:0000256" key="3">
    <source>
        <dbReference type="ARBA" id="ARBA00023235"/>
    </source>
</evidence>
<keyword evidence="9" id="KW-1185">Reference proteome</keyword>
<evidence type="ECO:0000256" key="5">
    <source>
        <dbReference type="ARBA" id="ARBA00034808"/>
    </source>
</evidence>
<evidence type="ECO:0000256" key="4">
    <source>
        <dbReference type="ARBA" id="ARBA00034617"/>
    </source>
</evidence>